<dbReference type="RefSeq" id="WP_090966911.1">
    <property type="nucleotide sequence ID" value="NZ_FOOA01000044.1"/>
</dbReference>
<dbReference type="AlphaFoldDB" id="A0A7W6FWS4"/>
<sequence length="97" mass="10340">MLDRRLAKPASVDAEQLAIDALGYIASEPNLMGRFLDLTGIEADGIRQAADQPGFFVGVLDFLLANENDVVAFSHATGTPLEAVQIARDKLDRGPAS</sequence>
<dbReference type="Pfam" id="PF12096">
    <property type="entry name" value="DUF3572"/>
    <property type="match status" value="1"/>
</dbReference>
<gene>
    <name evidence="1" type="ORF">GGR05_004406</name>
</gene>
<evidence type="ECO:0000313" key="1">
    <source>
        <dbReference type="EMBL" id="MBB3938235.1"/>
    </source>
</evidence>
<organism evidence="1 2">
    <name type="scientific">Aureimonas phyllosphaerae</name>
    <dbReference type="NCBI Taxonomy" id="1166078"/>
    <lineage>
        <taxon>Bacteria</taxon>
        <taxon>Pseudomonadati</taxon>
        <taxon>Pseudomonadota</taxon>
        <taxon>Alphaproteobacteria</taxon>
        <taxon>Hyphomicrobiales</taxon>
        <taxon>Aurantimonadaceae</taxon>
        <taxon>Aureimonas</taxon>
    </lineage>
</organism>
<evidence type="ECO:0008006" key="3">
    <source>
        <dbReference type="Google" id="ProtNLM"/>
    </source>
</evidence>
<proteinExistence type="predicted"/>
<reference evidence="1 2" key="1">
    <citation type="submission" date="2020-08" db="EMBL/GenBank/DDBJ databases">
        <title>Genomic Encyclopedia of Type Strains, Phase IV (KMG-IV): sequencing the most valuable type-strain genomes for metagenomic binning, comparative biology and taxonomic classification.</title>
        <authorList>
            <person name="Goeker M."/>
        </authorList>
    </citation>
    <scope>NUCLEOTIDE SEQUENCE [LARGE SCALE GENOMIC DNA]</scope>
    <source>
        <strain evidence="1 2">DSM 25024</strain>
    </source>
</reference>
<keyword evidence="2" id="KW-1185">Reference proteome</keyword>
<dbReference type="InterPro" id="IPR021955">
    <property type="entry name" value="DUF3572"/>
</dbReference>
<evidence type="ECO:0000313" key="2">
    <source>
        <dbReference type="Proteomes" id="UP000531216"/>
    </source>
</evidence>
<accession>A0A7W6FWS4</accession>
<comment type="caution">
    <text evidence="1">The sequence shown here is derived from an EMBL/GenBank/DDBJ whole genome shotgun (WGS) entry which is preliminary data.</text>
</comment>
<protein>
    <recommendedName>
        <fullName evidence="3">DUF3572 domain-containing protein</fullName>
    </recommendedName>
</protein>
<dbReference type="Proteomes" id="UP000531216">
    <property type="component" value="Unassembled WGS sequence"/>
</dbReference>
<dbReference type="OrthoDB" id="7356934at2"/>
<dbReference type="EMBL" id="JACIDO010000023">
    <property type="protein sequence ID" value="MBB3938235.1"/>
    <property type="molecule type" value="Genomic_DNA"/>
</dbReference>
<name>A0A7W6FWS4_9HYPH</name>